<dbReference type="EMBL" id="CP155447">
    <property type="protein sequence ID" value="XBH02991.1"/>
    <property type="molecule type" value="Genomic_DNA"/>
</dbReference>
<gene>
    <name evidence="2" type="ORF">V5E97_32500</name>
</gene>
<organism evidence="2">
    <name type="scientific">Singulisphaera sp. Ch08</name>
    <dbReference type="NCBI Taxonomy" id="3120278"/>
    <lineage>
        <taxon>Bacteria</taxon>
        <taxon>Pseudomonadati</taxon>
        <taxon>Planctomycetota</taxon>
        <taxon>Planctomycetia</taxon>
        <taxon>Isosphaerales</taxon>
        <taxon>Isosphaeraceae</taxon>
        <taxon>Singulisphaera</taxon>
    </lineage>
</organism>
<sequence length="383" mass="41653">MSLSLNRLFRSFIYLLIVSSITAIGISRLAPQEARFRILRPSTVVPVNGYHFRTYDRLPRVLDPQTGGLTRVNLEGVDVFDSAACSPWENDRGQSDVVGRWLGRSKAVDGVCQGCGLGRFKFPGGQALERVKLDVMPVSRPCFLPDEPSTVLFAAGDGRLYRYTFEKECDPTGGVIDGVSPTALAWDVATAGEKPVFINDPIWPTDPRLKNRLIASLTFMVKGPDGKPKMRSRLGWLQLNPEATAIVRAGRLIGHDEETTAGAVTSPDESLPTVYSSGTGTGLTLAYLTHAAGEEGWGLRVAPLEIESETGTPIVDELRSHTIAAKQSHAIPIFSADGRTLYSVLNSDPKPQTVERLPVPDLVRVPAAVLARLVVRNGRIAWN</sequence>
<dbReference type="AlphaFoldDB" id="A0AAU7CCN4"/>
<proteinExistence type="predicted"/>
<feature type="transmembrane region" description="Helical" evidence="1">
    <location>
        <begin position="12"/>
        <end position="30"/>
    </location>
</feature>
<evidence type="ECO:0000313" key="2">
    <source>
        <dbReference type="EMBL" id="XBH02991.1"/>
    </source>
</evidence>
<reference evidence="2" key="1">
    <citation type="submission" date="2024-05" db="EMBL/GenBank/DDBJ databases">
        <title>Planctomycetes of the genus Singulisphaera possess chitinolytic capabilities.</title>
        <authorList>
            <person name="Ivanova A."/>
        </authorList>
    </citation>
    <scope>NUCLEOTIDE SEQUENCE</scope>
    <source>
        <strain evidence="2">Ch08T</strain>
    </source>
</reference>
<keyword evidence="1" id="KW-1133">Transmembrane helix</keyword>
<keyword evidence="1" id="KW-0472">Membrane</keyword>
<dbReference type="RefSeq" id="WP_406695732.1">
    <property type="nucleotide sequence ID" value="NZ_CP155447.1"/>
</dbReference>
<protein>
    <submittedName>
        <fullName evidence="2">Uncharacterized protein</fullName>
    </submittedName>
</protein>
<dbReference type="SUPFAM" id="SSF82171">
    <property type="entry name" value="DPP6 N-terminal domain-like"/>
    <property type="match status" value="1"/>
</dbReference>
<evidence type="ECO:0000256" key="1">
    <source>
        <dbReference type="SAM" id="Phobius"/>
    </source>
</evidence>
<name>A0AAU7CCN4_9BACT</name>
<accession>A0AAU7CCN4</accession>
<keyword evidence="1" id="KW-0812">Transmembrane</keyword>